<organism evidence="8 9">
    <name type="scientific">Tahibacter amnicola</name>
    <dbReference type="NCBI Taxonomy" id="2976241"/>
    <lineage>
        <taxon>Bacteria</taxon>
        <taxon>Pseudomonadati</taxon>
        <taxon>Pseudomonadota</taxon>
        <taxon>Gammaproteobacteria</taxon>
        <taxon>Lysobacterales</taxon>
        <taxon>Rhodanobacteraceae</taxon>
        <taxon>Tahibacter</taxon>
    </lineage>
</organism>
<dbReference type="SUPFAM" id="SSF58014">
    <property type="entry name" value="Coiled-coil domain of nucleotide exchange factor GrpE"/>
    <property type="match status" value="1"/>
</dbReference>
<feature type="coiled-coil region" evidence="6">
    <location>
        <begin position="23"/>
        <end position="78"/>
    </location>
</feature>
<sequence>MQNIDPTASARADGPNSGLSDAEAAVNADIEALSQQLAQAESAVADMRDVLLRERAELENQRRRLQRDLEQARRFANERLLSDLLPVCDSLERGLAIETADSAALREGMDLTLKTLNKVVEANGLKAVDPVGQPFNPELHQAMSMIDSPDHASGTVVSTMQKGYVLNERLLRPALVAVAK</sequence>
<dbReference type="InterPro" id="IPR009012">
    <property type="entry name" value="GrpE_head"/>
</dbReference>
<gene>
    <name evidence="3 8" type="primary">grpE</name>
    <name evidence="8" type="ORF">N4264_16905</name>
</gene>
<evidence type="ECO:0000256" key="4">
    <source>
        <dbReference type="RuleBase" id="RU000639"/>
    </source>
</evidence>
<dbReference type="Gene3D" id="3.90.20.20">
    <property type="match status" value="1"/>
</dbReference>
<comment type="function">
    <text evidence="3 4">Participates actively in the response to hyperosmotic and heat shock by preventing the aggregation of stress-denatured proteins, in association with DnaK and GrpE. It is the nucleotide exchange factor for DnaK and may function as a thermosensor. Unfolded proteins bind initially to DnaJ; upon interaction with the DnaJ-bound protein, DnaK hydrolyzes its bound ATP, resulting in the formation of a stable complex. GrpE releases ADP from DnaK; ATP binding to DnaK triggers the release of the substrate protein, thus completing the reaction cycle. Several rounds of ATP-dependent interactions between DnaJ, DnaK and GrpE are required for fully efficient folding.</text>
</comment>
<dbReference type="RefSeq" id="WP_261693405.1">
    <property type="nucleotide sequence ID" value="NZ_CP104694.1"/>
</dbReference>
<keyword evidence="3 4" id="KW-0346">Stress response</keyword>
<dbReference type="PRINTS" id="PR00773">
    <property type="entry name" value="GRPEPROTEIN"/>
</dbReference>
<evidence type="ECO:0000256" key="2">
    <source>
        <dbReference type="ARBA" id="ARBA00023186"/>
    </source>
</evidence>
<dbReference type="NCBIfam" id="NF010738">
    <property type="entry name" value="PRK14140.1"/>
    <property type="match status" value="1"/>
</dbReference>
<evidence type="ECO:0000256" key="6">
    <source>
        <dbReference type="SAM" id="Coils"/>
    </source>
</evidence>
<keyword evidence="2 3" id="KW-0143">Chaperone</keyword>
<dbReference type="SUPFAM" id="SSF51064">
    <property type="entry name" value="Head domain of nucleotide exchange factor GrpE"/>
    <property type="match status" value="1"/>
</dbReference>
<dbReference type="CDD" id="cd00446">
    <property type="entry name" value="GrpE"/>
    <property type="match status" value="1"/>
</dbReference>
<protein>
    <recommendedName>
        <fullName evidence="3 4">Protein GrpE</fullName>
    </recommendedName>
    <alternativeName>
        <fullName evidence="3">HSP-70 cofactor</fullName>
    </alternativeName>
</protein>
<comment type="subunit">
    <text evidence="3">Homodimer.</text>
</comment>
<dbReference type="NCBIfam" id="NF010737">
    <property type="entry name" value="PRK14139.1"/>
    <property type="match status" value="1"/>
</dbReference>
<keyword evidence="3" id="KW-0963">Cytoplasm</keyword>
<comment type="similarity">
    <text evidence="1 3 5">Belongs to the GrpE family.</text>
</comment>
<comment type="subcellular location">
    <subcellularLocation>
        <location evidence="3">Cytoplasm</location>
    </subcellularLocation>
</comment>
<dbReference type="Pfam" id="PF01025">
    <property type="entry name" value="GrpE"/>
    <property type="match status" value="1"/>
</dbReference>
<keyword evidence="9" id="KW-1185">Reference proteome</keyword>
<proteinExistence type="inferred from homology"/>
<name>A0ABY6BA56_9GAMM</name>
<evidence type="ECO:0000256" key="7">
    <source>
        <dbReference type="SAM" id="MobiDB-lite"/>
    </source>
</evidence>
<accession>A0ABY6BA56</accession>
<dbReference type="PANTHER" id="PTHR21237:SF23">
    <property type="entry name" value="GRPE PROTEIN HOMOLOG, MITOCHONDRIAL"/>
    <property type="match status" value="1"/>
</dbReference>
<dbReference type="NCBIfam" id="NF010748">
    <property type="entry name" value="PRK14150.1"/>
    <property type="match status" value="1"/>
</dbReference>
<reference evidence="8" key="1">
    <citation type="submission" date="2022-09" db="EMBL/GenBank/DDBJ databases">
        <title>Tahibacter sp. nov., isolated from a fresh water.</title>
        <authorList>
            <person name="Baek J.H."/>
            <person name="Lee J.K."/>
            <person name="Kim J.M."/>
            <person name="Jeon C.O."/>
        </authorList>
    </citation>
    <scope>NUCLEOTIDE SEQUENCE</scope>
    <source>
        <strain evidence="8">W38</strain>
    </source>
</reference>
<evidence type="ECO:0000256" key="5">
    <source>
        <dbReference type="RuleBase" id="RU004478"/>
    </source>
</evidence>
<evidence type="ECO:0000313" key="8">
    <source>
        <dbReference type="EMBL" id="UXI66421.1"/>
    </source>
</evidence>
<dbReference type="PROSITE" id="PS01071">
    <property type="entry name" value="GRPE"/>
    <property type="match status" value="1"/>
</dbReference>
<dbReference type="Proteomes" id="UP001064632">
    <property type="component" value="Chromosome"/>
</dbReference>
<keyword evidence="6" id="KW-0175">Coiled coil</keyword>
<evidence type="ECO:0000256" key="3">
    <source>
        <dbReference type="HAMAP-Rule" id="MF_01151"/>
    </source>
</evidence>
<dbReference type="PANTHER" id="PTHR21237">
    <property type="entry name" value="GRPE PROTEIN"/>
    <property type="match status" value="1"/>
</dbReference>
<dbReference type="EMBL" id="CP104694">
    <property type="protein sequence ID" value="UXI66421.1"/>
    <property type="molecule type" value="Genomic_DNA"/>
</dbReference>
<evidence type="ECO:0000256" key="1">
    <source>
        <dbReference type="ARBA" id="ARBA00009054"/>
    </source>
</evidence>
<dbReference type="Gene3D" id="2.30.22.10">
    <property type="entry name" value="Head domain of nucleotide exchange factor GrpE"/>
    <property type="match status" value="1"/>
</dbReference>
<feature type="region of interest" description="Disordered" evidence="7">
    <location>
        <begin position="1"/>
        <end position="22"/>
    </location>
</feature>
<evidence type="ECO:0000313" key="9">
    <source>
        <dbReference type="Proteomes" id="UP001064632"/>
    </source>
</evidence>
<dbReference type="InterPro" id="IPR000740">
    <property type="entry name" value="GrpE"/>
</dbReference>
<dbReference type="NCBIfam" id="NF010745">
    <property type="entry name" value="PRK14147.1"/>
    <property type="match status" value="1"/>
</dbReference>
<dbReference type="HAMAP" id="MF_01151">
    <property type="entry name" value="GrpE"/>
    <property type="match status" value="1"/>
</dbReference>
<dbReference type="InterPro" id="IPR013805">
    <property type="entry name" value="GrpE_CC"/>
</dbReference>